<dbReference type="Gene3D" id="3.30.1300.30">
    <property type="entry name" value="GSPII I/J protein-like"/>
    <property type="match status" value="1"/>
</dbReference>
<feature type="domain" description="Trimeric autotransporter adhesin YadA-like head" evidence="13">
    <location>
        <begin position="1339"/>
        <end position="1361"/>
    </location>
</feature>
<evidence type="ECO:0000256" key="10">
    <source>
        <dbReference type="ARBA" id="ARBA00023237"/>
    </source>
</evidence>
<feature type="domain" description="Trimeric autotransporter adhesin YadA-like stalk" evidence="14">
    <location>
        <begin position="1425"/>
        <end position="1462"/>
    </location>
</feature>
<keyword evidence="10" id="KW-0998">Cell outer membrane</keyword>
<dbReference type="GO" id="GO:0009986">
    <property type="term" value="C:cell surface"/>
    <property type="evidence" value="ECO:0007669"/>
    <property type="project" value="UniProtKB-SubCell"/>
</dbReference>
<feature type="domain" description="Trimeric autotransporter adhesin YadA-like head" evidence="13">
    <location>
        <begin position="413"/>
        <end position="439"/>
    </location>
</feature>
<evidence type="ECO:0000256" key="8">
    <source>
        <dbReference type="ARBA" id="ARBA00022927"/>
    </source>
</evidence>
<feature type="region of interest" description="Disordered" evidence="11">
    <location>
        <begin position="1576"/>
        <end position="1628"/>
    </location>
</feature>
<evidence type="ECO:0000313" key="17">
    <source>
        <dbReference type="Proteomes" id="UP001218208"/>
    </source>
</evidence>
<organism evidence="16 17">
    <name type="scientific">Stenotrophomonas maltophilia</name>
    <name type="common">Pseudomonas maltophilia</name>
    <name type="synonym">Xanthomonas maltophilia</name>
    <dbReference type="NCBI Taxonomy" id="40324"/>
    <lineage>
        <taxon>Bacteria</taxon>
        <taxon>Pseudomonadati</taxon>
        <taxon>Pseudomonadota</taxon>
        <taxon>Gammaproteobacteria</taxon>
        <taxon>Lysobacterales</taxon>
        <taxon>Lysobacteraceae</taxon>
        <taxon>Stenotrophomonas</taxon>
        <taxon>Stenotrophomonas maltophilia group</taxon>
    </lineage>
</organism>
<gene>
    <name evidence="16" type="ORF">QEG23_001558</name>
</gene>
<feature type="domain" description="Trimeric autotransporter adhesin YadA-like stalk" evidence="14">
    <location>
        <begin position="763"/>
        <end position="806"/>
    </location>
</feature>
<dbReference type="InterPro" id="IPR011049">
    <property type="entry name" value="Serralysin-like_metalloprot_C"/>
</dbReference>
<evidence type="ECO:0000256" key="2">
    <source>
        <dbReference type="ARBA" id="ARBA00004442"/>
    </source>
</evidence>
<evidence type="ECO:0000256" key="5">
    <source>
        <dbReference type="ARBA" id="ARBA00022452"/>
    </source>
</evidence>
<keyword evidence="7" id="KW-0732">Signal</keyword>
<evidence type="ECO:0000256" key="3">
    <source>
        <dbReference type="ARBA" id="ARBA00005848"/>
    </source>
</evidence>
<dbReference type="Pfam" id="PF05658">
    <property type="entry name" value="YadA_head"/>
    <property type="match status" value="10"/>
</dbReference>
<dbReference type="Gene3D" id="2.60.40.4050">
    <property type="match status" value="1"/>
</dbReference>
<dbReference type="Gene3D" id="1.20.5.170">
    <property type="match status" value="4"/>
</dbReference>
<feature type="domain" description="Trimeric autotransporter adhesin YadA-like head" evidence="13">
    <location>
        <begin position="387"/>
        <end position="411"/>
    </location>
</feature>
<evidence type="ECO:0000259" key="12">
    <source>
        <dbReference type="Pfam" id="PF03895"/>
    </source>
</evidence>
<keyword evidence="8" id="KW-0653">Protein transport</keyword>
<dbReference type="CDD" id="cd12820">
    <property type="entry name" value="LbR_YadA-like"/>
    <property type="match status" value="2"/>
</dbReference>
<feature type="domain" description="Trimeric autotransporter adhesin YadA-like C-terminal membrane anchor" evidence="12">
    <location>
        <begin position="1686"/>
        <end position="1738"/>
    </location>
</feature>
<keyword evidence="9" id="KW-0472">Membrane</keyword>
<feature type="domain" description="Trimeric autotransporter adhesin YadA-like stalk" evidence="14">
    <location>
        <begin position="500"/>
        <end position="543"/>
    </location>
</feature>
<dbReference type="Pfam" id="PF05662">
    <property type="entry name" value="YadA_stalk"/>
    <property type="match status" value="11"/>
</dbReference>
<name>A0AAI9C136_STEMA</name>
<protein>
    <submittedName>
        <fullName evidence="16">YadA-like family protein</fullName>
    </submittedName>
</protein>
<dbReference type="InterPro" id="IPR024973">
    <property type="entry name" value="ESPR"/>
</dbReference>
<evidence type="ECO:0000256" key="11">
    <source>
        <dbReference type="SAM" id="MobiDB-lite"/>
    </source>
</evidence>
<dbReference type="GO" id="GO:0009279">
    <property type="term" value="C:cell outer membrane"/>
    <property type="evidence" value="ECO:0007669"/>
    <property type="project" value="UniProtKB-SubCell"/>
</dbReference>
<dbReference type="InterPro" id="IPR008640">
    <property type="entry name" value="Adhesin_Head_dom"/>
</dbReference>
<comment type="subcellular location">
    <subcellularLocation>
        <location evidence="2">Cell outer membrane</location>
    </subcellularLocation>
    <subcellularLocation>
        <location evidence="1">Cell surface</location>
    </subcellularLocation>
</comment>
<proteinExistence type="inferred from homology"/>
<comment type="similarity">
    <text evidence="3">Belongs to the autotransporter-2 (AT-2) (TC 1.B.40) family.</text>
</comment>
<feature type="domain" description="Trimeric autotransporter adhesin YadA-like head" evidence="13">
    <location>
        <begin position="1014"/>
        <end position="1037"/>
    </location>
</feature>
<sequence>MNHIYCRIWSTAKQCWVVASELAGVRSRNAGKASSSAPLRILLLTSALFSIATVYAAENQEVPYFPCEPDGQDRRPGCFRPMSGVLEASGLAVSSPPFAPIYSGKGLAILGEGAKMLDQSAVAIGLAAEAPYSHSTAVGKDAKAFGDRSTALGSAAATHSQYSTAVGFFAETSGVDSVALGFHAKTEGSGHAVAVGTRAKAKGLGATSLGNSALAEKFNAIAIGSGARSSADNAIALGADSRATEVDSVSVGNSSTKLTRRIVNVTDARLTAASTDAVTGKQLYATNTKLAVIEKTADAAKSEAAAVRGIAQAASNRIDATTLALGRGATAENGSYGISTALGNNAKAYNGRSVALGDDARAGVDAEGNKVSGQNAGISIGAGTRSANGGVATGFRANASGNFSIAVGTDAKAEAEHSTAAGYLSKASASQTTALGRGSEATAQFASALGNLAKATTISAVALGDRAQAKHENAVALGAGSVTASVDSVSVGSSSKKRKIQYIADGAVSAGSTDAVTGNQLHATHQAVSKAQTAADTAKSNADSALSKANALSGLLGQTSASGNVRVGESNSGTVLDVRNSASASRKITGVADATLSTTSTEAVSGKQLNATNSNVTAARSVADSAKTNADSALTKANTLSGLLSQTAALGDVRLGASNSGTVLDVRNSVNASRKITGVADATLSTTSTEAVSGKQLNATNSDVTAARSVADIAKTSADSALSKANTLSGLLSQTSASGNVRLGATNSGTVLDVRNSANASRKITGVADAALSSTSTDAVTGRQLNTTNSNVSTALSDASAAKTTANSALTQVGTLNGLLSQASASGNVRVAEKNGGTVLDVRNSANANRKLTGVADGAVSASSDEAVNGRQLNATNDKVAAVEGIARSAGTEAVVAKTDAAKALAETAALGGLVAQGSASGSVRLGEKNSGTTLDVRNSVNANRKISGVADGAIDASSVEAVSGRQLHATNSRVASLEDVAQYVGIGVDSFSQRAEAGVLGVAIGDSARAVEEGATAIGALSSALGVNSVAVGRGATVSVAALNGFALGAGAHVASTNGVAIGASSRVHVGAEGSLALGAGSEATEARTVSFGSAGTERRMVNIARGTADHNATTVSQLNDSLATLGGGAGMDGNGNIIAPTYTVQGGTQNTVEDALMALDGAVITAGRRADKVEGQLSSIFQDSPSARADGTIQIALNGVNGMVLTNLADGRVAPGSRDAVTGNQLYVAEQKISQNRNDLDAMRKEREMGQQAMRGLDASVIDYGGARLTGVADGSISADSRDVVTGRQLFGVDDRVSQIENQSRFFKVDVDQQSQDAVAGFLGVAIGDSARTREEGGTAVGAFSSALARNSVALGRGSTVEEHAMEGFAVGVGARVSARHGIAIGASSNVGLNAAGSVSIGVASEATEASTVSFGNSVSKRRLVNIANGTADHNAATVGQLRGALSALGGEIDANGNIVGPSFNVQGQTRSTLNGALEALDGAVVTNTSRVDRVETQLRSVFQDTPSVRADGVNQLTLAGANGMVISNVANGLIAAGSRDAVNGGQLHSMQQQLNGRMDGLEQRIDDAPVPRALASSSVPTPQAEDTPVVPEGKDSQQVASVGEGDKPTPQPKANKDESPKPQVDTAELEKMLARANEYTDGAISNFERRLDKMDKRFNRMAAMSSAQTAMAMNTAGLATYNRLGAGVGYSEGESAMAVGYQRVLNEKGSATFSLNGAFTNSGERSMGVGVGIGW</sequence>
<dbReference type="InterPro" id="IPR008635">
    <property type="entry name" value="Coiled_stalk_dom"/>
</dbReference>
<feature type="domain" description="Trimeric autotransporter adhesin YadA-like head" evidence="13">
    <location>
        <begin position="215"/>
        <end position="241"/>
    </location>
</feature>
<feature type="domain" description="Trimeric autotransporter adhesin YadA-like head" evidence="13">
    <location>
        <begin position="161"/>
        <end position="184"/>
    </location>
</feature>
<keyword evidence="5" id="KW-1134">Transmembrane beta strand</keyword>
<reference evidence="16" key="1">
    <citation type="submission" date="2022-07" db="EMBL/GenBank/DDBJ databases">
        <authorList>
            <consortium name="DAFM: The Division of Animal and Food Microbiology"/>
        </authorList>
    </citation>
    <scope>NUCLEOTIDE SEQUENCE</scope>
    <source>
        <strain evidence="16">19MO01SH01-2</strain>
    </source>
</reference>
<feature type="domain" description="Trimeric autotransporter adhesin YadA-like head" evidence="13">
    <location>
        <begin position="339"/>
        <end position="360"/>
    </location>
</feature>
<evidence type="ECO:0000256" key="6">
    <source>
        <dbReference type="ARBA" id="ARBA00022692"/>
    </source>
</evidence>
<feature type="domain" description="Trimeric autotransporter adhesin YadA-like stalk" evidence="14">
    <location>
        <begin position="851"/>
        <end position="882"/>
    </location>
</feature>
<evidence type="ECO:0000256" key="9">
    <source>
        <dbReference type="ARBA" id="ARBA00023136"/>
    </source>
</evidence>
<feature type="domain" description="Trimeric autotransporter adhesin YadA-like stalk" evidence="14">
    <location>
        <begin position="946"/>
        <end position="980"/>
    </location>
</feature>
<dbReference type="Pfam" id="PF03895">
    <property type="entry name" value="YadA_anchor"/>
    <property type="match status" value="1"/>
</dbReference>
<dbReference type="SUPFAM" id="SSF54523">
    <property type="entry name" value="Pili subunits"/>
    <property type="match status" value="1"/>
</dbReference>
<accession>A0AAI9C136</accession>
<feature type="domain" description="Trimeric autotransporter adhesin YadA-like stalk" evidence="14">
    <location>
        <begin position="1270"/>
        <end position="1304"/>
    </location>
</feature>
<dbReference type="InterPro" id="IPR005594">
    <property type="entry name" value="YadA_C"/>
</dbReference>
<feature type="domain" description="Trimeric autotransporter adhesin YadA-like head" evidence="13">
    <location>
        <begin position="459"/>
        <end position="481"/>
    </location>
</feature>
<dbReference type="Proteomes" id="UP001218208">
    <property type="component" value="Unassembled WGS sequence"/>
</dbReference>
<feature type="domain" description="Trimeric autotransporter adhesin YadA-like head" evidence="13">
    <location>
        <begin position="134"/>
        <end position="155"/>
    </location>
</feature>
<feature type="domain" description="Trimeric autotransporter adhesin YadA-like stalk" evidence="14">
    <location>
        <begin position="675"/>
        <end position="713"/>
    </location>
</feature>
<evidence type="ECO:0000259" key="15">
    <source>
        <dbReference type="Pfam" id="PF13018"/>
    </source>
</evidence>
<evidence type="ECO:0000313" key="16">
    <source>
        <dbReference type="EMBL" id="EKT4092060.1"/>
    </source>
</evidence>
<dbReference type="Gene3D" id="2.150.10.10">
    <property type="entry name" value="Serralysin-like metalloprotease, C-terminal"/>
    <property type="match status" value="9"/>
</dbReference>
<dbReference type="InterPro" id="IPR045584">
    <property type="entry name" value="Pilin-like"/>
</dbReference>
<evidence type="ECO:0000259" key="14">
    <source>
        <dbReference type="Pfam" id="PF05662"/>
    </source>
</evidence>
<feature type="domain" description="ESPR" evidence="15">
    <location>
        <begin position="1"/>
        <end position="46"/>
    </location>
</feature>
<dbReference type="GO" id="GO:0015031">
    <property type="term" value="P:protein transport"/>
    <property type="evidence" value="ECO:0007669"/>
    <property type="project" value="UniProtKB-KW"/>
</dbReference>
<evidence type="ECO:0000259" key="13">
    <source>
        <dbReference type="Pfam" id="PF05658"/>
    </source>
</evidence>
<evidence type="ECO:0000256" key="7">
    <source>
        <dbReference type="ARBA" id="ARBA00022729"/>
    </source>
</evidence>
<evidence type="ECO:0000256" key="1">
    <source>
        <dbReference type="ARBA" id="ARBA00004241"/>
    </source>
</evidence>
<dbReference type="EMBL" id="ABLOJW010000007">
    <property type="protein sequence ID" value="EKT4092060.1"/>
    <property type="molecule type" value="Genomic_DNA"/>
</dbReference>
<feature type="domain" description="Trimeric autotransporter adhesin YadA-like stalk" evidence="14">
    <location>
        <begin position="587"/>
        <end position="631"/>
    </location>
</feature>
<comment type="caution">
    <text evidence="16">The sequence shown here is derived from an EMBL/GenBank/DDBJ whole genome shotgun (WGS) entry which is preliminary data.</text>
</comment>
<feature type="domain" description="Trimeric autotransporter adhesin YadA-like stalk" evidence="14">
    <location>
        <begin position="261"/>
        <end position="296"/>
    </location>
</feature>
<keyword evidence="4" id="KW-0813">Transport</keyword>
<feature type="domain" description="Trimeric autotransporter adhesin YadA-like head" evidence="13">
    <location>
        <begin position="191"/>
        <end position="213"/>
    </location>
</feature>
<feature type="domain" description="Trimeric autotransporter adhesin YadA-like stalk" evidence="14">
    <location>
        <begin position="1207"/>
        <end position="1242"/>
    </location>
</feature>
<feature type="domain" description="Trimeric autotransporter adhesin YadA-like stalk" evidence="14">
    <location>
        <begin position="1529"/>
        <end position="1563"/>
    </location>
</feature>
<evidence type="ECO:0000256" key="4">
    <source>
        <dbReference type="ARBA" id="ARBA00022448"/>
    </source>
</evidence>
<dbReference type="SUPFAM" id="SSF101967">
    <property type="entry name" value="Adhesin YadA, collagen-binding domain"/>
    <property type="match status" value="4"/>
</dbReference>
<dbReference type="Pfam" id="PF13018">
    <property type="entry name" value="ESPR"/>
    <property type="match status" value="1"/>
</dbReference>
<keyword evidence="6" id="KW-0812">Transmembrane</keyword>